<evidence type="ECO:0000256" key="4">
    <source>
        <dbReference type="ARBA" id="ARBA00058938"/>
    </source>
</evidence>
<keyword evidence="1" id="KW-0805">Transcription regulation</keyword>
<dbReference type="Pfam" id="PF01614">
    <property type="entry name" value="IclR_C"/>
    <property type="match status" value="1"/>
</dbReference>
<evidence type="ECO:0000256" key="3">
    <source>
        <dbReference type="ARBA" id="ARBA00023163"/>
    </source>
</evidence>
<evidence type="ECO:0000259" key="7">
    <source>
        <dbReference type="PROSITE" id="PS51078"/>
    </source>
</evidence>
<dbReference type="Pfam" id="PF09339">
    <property type="entry name" value="HTH_IclR"/>
    <property type="match status" value="1"/>
</dbReference>
<dbReference type="InterPro" id="IPR005471">
    <property type="entry name" value="Tscrpt_reg_IclR_N"/>
</dbReference>
<proteinExistence type="predicted"/>
<dbReference type="Gene3D" id="1.10.10.10">
    <property type="entry name" value="Winged helix-like DNA-binding domain superfamily/Winged helix DNA-binding domain"/>
    <property type="match status" value="1"/>
</dbReference>
<evidence type="ECO:0000313" key="9">
    <source>
        <dbReference type="Proteomes" id="UP000196475"/>
    </source>
</evidence>
<dbReference type="InterPro" id="IPR014757">
    <property type="entry name" value="Tscrpt_reg_IclR_C"/>
</dbReference>
<comment type="caution">
    <text evidence="8">The sequence shown here is derived from an EMBL/GenBank/DDBJ whole genome shotgun (WGS) entry which is preliminary data.</text>
</comment>
<dbReference type="EMBL" id="LZRT01000009">
    <property type="protein sequence ID" value="OUM90929.1"/>
    <property type="molecule type" value="Genomic_DNA"/>
</dbReference>
<dbReference type="AlphaFoldDB" id="A0A1Y3Q311"/>
<evidence type="ECO:0000259" key="6">
    <source>
        <dbReference type="PROSITE" id="PS51077"/>
    </source>
</evidence>
<dbReference type="InterPro" id="IPR050707">
    <property type="entry name" value="HTH_MetabolicPath_Reg"/>
</dbReference>
<comment type="function">
    <text evidence="4">May be an activator protein for the gylABX operon.</text>
</comment>
<accession>A0A1Y3Q311</accession>
<feature type="domain" description="IclR-ED" evidence="7">
    <location>
        <begin position="70"/>
        <end position="246"/>
    </location>
</feature>
<dbReference type="PROSITE" id="PS51077">
    <property type="entry name" value="HTH_ICLR"/>
    <property type="match status" value="1"/>
</dbReference>
<dbReference type="InterPro" id="IPR036388">
    <property type="entry name" value="WH-like_DNA-bd_sf"/>
</dbReference>
<dbReference type="PROSITE" id="PS51078">
    <property type="entry name" value="ICLR_ED"/>
    <property type="match status" value="1"/>
</dbReference>
<dbReference type="GO" id="GO:0003700">
    <property type="term" value="F:DNA-binding transcription factor activity"/>
    <property type="evidence" value="ECO:0007669"/>
    <property type="project" value="TreeGrafter"/>
</dbReference>
<dbReference type="Proteomes" id="UP000196475">
    <property type="component" value="Unassembled WGS sequence"/>
</dbReference>
<dbReference type="Gene3D" id="3.30.450.40">
    <property type="match status" value="1"/>
</dbReference>
<dbReference type="SUPFAM" id="SSF46785">
    <property type="entry name" value="Winged helix' DNA-binding domain"/>
    <property type="match status" value="1"/>
</dbReference>
<reference evidence="9" key="1">
    <citation type="submission" date="2016-06" db="EMBL/GenBank/DDBJ databases">
        <authorList>
            <person name="Nascimento L."/>
            <person name="Pereira R.V."/>
            <person name="Martins L.F."/>
            <person name="Quaggio R.B."/>
            <person name="Silva A.M."/>
            <person name="Setubal J.C."/>
        </authorList>
    </citation>
    <scope>NUCLEOTIDE SEQUENCE [LARGE SCALE GENOMIC DNA]</scope>
</reference>
<dbReference type="GO" id="GO:0003677">
    <property type="term" value="F:DNA binding"/>
    <property type="evidence" value="ECO:0007669"/>
    <property type="project" value="UniProtKB-KW"/>
</dbReference>
<dbReference type="InterPro" id="IPR036390">
    <property type="entry name" value="WH_DNA-bd_sf"/>
</dbReference>
<gene>
    <name evidence="8" type="ORF">BAA01_00425</name>
</gene>
<evidence type="ECO:0000256" key="2">
    <source>
        <dbReference type="ARBA" id="ARBA00023125"/>
    </source>
</evidence>
<keyword evidence="3" id="KW-0804">Transcription</keyword>
<dbReference type="FunFam" id="1.10.10.10:FF:000056">
    <property type="entry name" value="IclR family transcriptional regulator"/>
    <property type="match status" value="1"/>
</dbReference>
<dbReference type="InterPro" id="IPR029016">
    <property type="entry name" value="GAF-like_dom_sf"/>
</dbReference>
<organism evidence="8 9">
    <name type="scientific">Bacillus thermozeamaize</name>
    <dbReference type="NCBI Taxonomy" id="230954"/>
    <lineage>
        <taxon>Bacteria</taxon>
        <taxon>Bacillati</taxon>
        <taxon>Bacillota</taxon>
        <taxon>Bacilli</taxon>
        <taxon>Bacillales</taxon>
        <taxon>Bacillaceae</taxon>
        <taxon>Bacillus</taxon>
    </lineage>
</organism>
<protein>
    <recommendedName>
        <fullName evidence="5">Glycerol operon regulatory protein</fullName>
    </recommendedName>
</protein>
<dbReference type="GO" id="GO:0045892">
    <property type="term" value="P:negative regulation of DNA-templated transcription"/>
    <property type="evidence" value="ECO:0007669"/>
    <property type="project" value="TreeGrafter"/>
</dbReference>
<evidence type="ECO:0000256" key="5">
    <source>
        <dbReference type="ARBA" id="ARBA00070406"/>
    </source>
</evidence>
<dbReference type="PANTHER" id="PTHR30136:SF35">
    <property type="entry name" value="HTH-TYPE TRANSCRIPTIONAL REGULATOR RV1719"/>
    <property type="match status" value="1"/>
</dbReference>
<sequence>MNQDKPTVRSVERALDILLCFRHHQELSLTAIAKQLALHKSTVYRLLQALEQKQFVQRDPLTEKYRLGTSIWDLASAAPQEEWTDLLLPEMRKLRDTVGETISLYIKSGLERVRIQAVQSTQEIRRVVRIGERFPLFGGASSKVLLAYATPEEQEAVFRHPEWPPGWSRERLKKELQEVREQGYAYSIGEREPEAAAVAAPIFKGKEVVAALAISGPVQRFTPEKIHWFGEQVKQAAEHLSRMLQFQS</sequence>
<evidence type="ECO:0000256" key="1">
    <source>
        <dbReference type="ARBA" id="ARBA00023015"/>
    </source>
</evidence>
<dbReference type="SMART" id="SM00346">
    <property type="entry name" value="HTH_ICLR"/>
    <property type="match status" value="1"/>
</dbReference>
<dbReference type="SUPFAM" id="SSF55781">
    <property type="entry name" value="GAF domain-like"/>
    <property type="match status" value="1"/>
</dbReference>
<keyword evidence="2" id="KW-0238">DNA-binding</keyword>
<evidence type="ECO:0000313" key="8">
    <source>
        <dbReference type="EMBL" id="OUM90929.1"/>
    </source>
</evidence>
<name>A0A1Y3Q311_9BACI</name>
<feature type="domain" description="HTH iclR-type" evidence="6">
    <location>
        <begin position="8"/>
        <end position="69"/>
    </location>
</feature>
<dbReference type="PANTHER" id="PTHR30136">
    <property type="entry name" value="HELIX-TURN-HELIX TRANSCRIPTIONAL REGULATOR, ICLR FAMILY"/>
    <property type="match status" value="1"/>
</dbReference>